<evidence type="ECO:0000256" key="1">
    <source>
        <dbReference type="ARBA" id="ARBA00022692"/>
    </source>
</evidence>
<dbReference type="Proteomes" id="UP000654370">
    <property type="component" value="Unassembled WGS sequence"/>
</dbReference>
<keyword evidence="3 4" id="KW-0472">Membrane</keyword>
<dbReference type="GO" id="GO:0016020">
    <property type="term" value="C:membrane"/>
    <property type="evidence" value="ECO:0007669"/>
    <property type="project" value="UniProtKB-SubCell"/>
</dbReference>
<keyword evidence="4" id="KW-0186">Copper</keyword>
<keyword evidence="6" id="KW-1185">Reference proteome</keyword>
<protein>
    <recommendedName>
        <fullName evidence="4">Copper transport protein</fullName>
    </recommendedName>
</protein>
<sequence length="166" mass="18732">MDHGGHGDMNMCKMNMLFNWDVENVCIVFEWWRIETPFGLLLSSLVIAGIAAGYEFLRASSRAYDNQLLAADKKKDTSRRMDLEDDHGESESLLANTFVQQNTNMSQQQRVTRSVFYAILVAISFWLMLVFMTYNGFLMLSVVIGAGIGHYAFGGNLSSDRGIQCH</sequence>
<accession>A0A8H7Q5L1</accession>
<feature type="transmembrane region" description="Helical" evidence="4">
    <location>
        <begin position="114"/>
        <end position="131"/>
    </location>
</feature>
<dbReference type="GO" id="GO:0005375">
    <property type="term" value="F:copper ion transmembrane transporter activity"/>
    <property type="evidence" value="ECO:0007669"/>
    <property type="project" value="UniProtKB-UniRule"/>
</dbReference>
<keyword evidence="1 4" id="KW-0812">Transmembrane</keyword>
<keyword evidence="4" id="KW-0187">Copper transport</keyword>
<dbReference type="OrthoDB" id="161814at2759"/>
<evidence type="ECO:0000256" key="3">
    <source>
        <dbReference type="ARBA" id="ARBA00023136"/>
    </source>
</evidence>
<dbReference type="AlphaFoldDB" id="A0A8H7Q5L1"/>
<dbReference type="PANTHER" id="PTHR12483:SF115">
    <property type="entry name" value="COPPER TRANSPORT PROTEIN"/>
    <property type="match status" value="1"/>
</dbReference>
<evidence type="ECO:0000256" key="2">
    <source>
        <dbReference type="ARBA" id="ARBA00022989"/>
    </source>
</evidence>
<evidence type="ECO:0000313" key="6">
    <source>
        <dbReference type="Proteomes" id="UP000654370"/>
    </source>
</evidence>
<feature type="transmembrane region" description="Helical" evidence="4">
    <location>
        <begin position="38"/>
        <end position="57"/>
    </location>
</feature>
<dbReference type="PANTHER" id="PTHR12483">
    <property type="entry name" value="SOLUTE CARRIER FAMILY 31 COPPER TRANSPORTERS"/>
    <property type="match status" value="1"/>
</dbReference>
<dbReference type="Pfam" id="PF04145">
    <property type="entry name" value="Ctr"/>
    <property type="match status" value="1"/>
</dbReference>
<keyword evidence="4" id="KW-0813">Transport</keyword>
<organism evidence="5 6">
    <name type="scientific">Mortierella isabellina</name>
    <name type="common">Filamentous fungus</name>
    <name type="synonym">Umbelopsis isabellina</name>
    <dbReference type="NCBI Taxonomy" id="91625"/>
    <lineage>
        <taxon>Eukaryota</taxon>
        <taxon>Fungi</taxon>
        <taxon>Fungi incertae sedis</taxon>
        <taxon>Mucoromycota</taxon>
        <taxon>Mucoromycotina</taxon>
        <taxon>Umbelopsidomycetes</taxon>
        <taxon>Umbelopsidales</taxon>
        <taxon>Umbelopsidaceae</taxon>
        <taxon>Umbelopsis</taxon>
    </lineage>
</organism>
<proteinExistence type="inferred from homology"/>
<comment type="subcellular location">
    <subcellularLocation>
        <location evidence="4">Membrane</location>
        <topology evidence="4">Multi-pass membrane protein</topology>
    </subcellularLocation>
</comment>
<dbReference type="InterPro" id="IPR007274">
    <property type="entry name" value="Cop_transporter"/>
</dbReference>
<dbReference type="EMBL" id="JAEPQZ010000001">
    <property type="protein sequence ID" value="KAG2186303.1"/>
    <property type="molecule type" value="Genomic_DNA"/>
</dbReference>
<feature type="transmembrane region" description="Helical" evidence="4">
    <location>
        <begin position="137"/>
        <end position="154"/>
    </location>
</feature>
<keyword evidence="4" id="KW-0406">Ion transport</keyword>
<comment type="similarity">
    <text evidence="4">Belongs to the copper transporter (Ctr) (TC 1.A.56) family. SLC31A subfamily.</text>
</comment>
<comment type="caution">
    <text evidence="5">The sequence shown here is derived from an EMBL/GenBank/DDBJ whole genome shotgun (WGS) entry which is preliminary data.</text>
</comment>
<gene>
    <name evidence="5" type="ORF">INT43_002741</name>
</gene>
<keyword evidence="2 4" id="KW-1133">Transmembrane helix</keyword>
<evidence type="ECO:0000313" key="5">
    <source>
        <dbReference type="EMBL" id="KAG2186303.1"/>
    </source>
</evidence>
<reference evidence="5" key="1">
    <citation type="submission" date="2020-12" db="EMBL/GenBank/DDBJ databases">
        <title>Metabolic potential, ecology and presence of endohyphal bacteria is reflected in genomic diversity of Mucoromycotina.</title>
        <authorList>
            <person name="Muszewska A."/>
            <person name="Okrasinska A."/>
            <person name="Steczkiewicz K."/>
            <person name="Drgas O."/>
            <person name="Orlowska M."/>
            <person name="Perlinska-Lenart U."/>
            <person name="Aleksandrzak-Piekarczyk T."/>
            <person name="Szatraj K."/>
            <person name="Zielenkiewicz U."/>
            <person name="Pilsyk S."/>
            <person name="Malc E."/>
            <person name="Mieczkowski P."/>
            <person name="Kruszewska J.S."/>
            <person name="Biernat P."/>
            <person name="Pawlowska J."/>
        </authorList>
    </citation>
    <scope>NUCLEOTIDE SEQUENCE</scope>
    <source>
        <strain evidence="5">WA0000067209</strain>
    </source>
</reference>
<name>A0A8H7Q5L1_MORIS</name>
<evidence type="ECO:0000256" key="4">
    <source>
        <dbReference type="RuleBase" id="RU367022"/>
    </source>
</evidence>